<protein>
    <submittedName>
        <fullName evidence="3">Expressed protein</fullName>
    </submittedName>
</protein>
<evidence type="ECO:0000256" key="1">
    <source>
        <dbReference type="SAM" id="MobiDB-lite"/>
    </source>
</evidence>
<keyword evidence="2" id="KW-0812">Transmembrane</keyword>
<keyword evidence="2" id="KW-0472">Membrane</keyword>
<feature type="compositionally biased region" description="Basic and acidic residues" evidence="1">
    <location>
        <begin position="298"/>
        <end position="311"/>
    </location>
</feature>
<dbReference type="EMBL" id="CALTRL010000143">
    <property type="protein sequence ID" value="CAH7666654.1"/>
    <property type="molecule type" value="Genomic_DNA"/>
</dbReference>
<evidence type="ECO:0000313" key="3">
    <source>
        <dbReference type="EMBL" id="CAH7666654.1"/>
    </source>
</evidence>
<proteinExistence type="predicted"/>
<evidence type="ECO:0000313" key="4">
    <source>
        <dbReference type="Proteomes" id="UP001153365"/>
    </source>
</evidence>
<organism evidence="3 4">
    <name type="scientific">Phakopsora pachyrhizi</name>
    <name type="common">Asian soybean rust disease fungus</name>
    <dbReference type="NCBI Taxonomy" id="170000"/>
    <lineage>
        <taxon>Eukaryota</taxon>
        <taxon>Fungi</taxon>
        <taxon>Dikarya</taxon>
        <taxon>Basidiomycota</taxon>
        <taxon>Pucciniomycotina</taxon>
        <taxon>Pucciniomycetes</taxon>
        <taxon>Pucciniales</taxon>
        <taxon>Phakopsoraceae</taxon>
        <taxon>Phakopsora</taxon>
    </lineage>
</organism>
<feature type="compositionally biased region" description="Low complexity" evidence="1">
    <location>
        <begin position="315"/>
        <end position="337"/>
    </location>
</feature>
<keyword evidence="4" id="KW-1185">Reference proteome</keyword>
<dbReference type="AlphaFoldDB" id="A0AAV0AGI8"/>
<dbReference type="Proteomes" id="UP001153365">
    <property type="component" value="Unassembled WGS sequence"/>
</dbReference>
<name>A0AAV0AGI8_PHAPC</name>
<evidence type="ECO:0000256" key="2">
    <source>
        <dbReference type="SAM" id="Phobius"/>
    </source>
</evidence>
<feature type="region of interest" description="Disordered" evidence="1">
    <location>
        <begin position="290"/>
        <end position="443"/>
    </location>
</feature>
<feature type="transmembrane region" description="Helical" evidence="2">
    <location>
        <begin position="501"/>
        <end position="526"/>
    </location>
</feature>
<reference evidence="3" key="1">
    <citation type="submission" date="2022-06" db="EMBL/GenBank/DDBJ databases">
        <authorList>
            <consortium name="SYNGENTA / RWTH Aachen University"/>
        </authorList>
    </citation>
    <scope>NUCLEOTIDE SEQUENCE</scope>
</reference>
<comment type="caution">
    <text evidence="3">The sequence shown here is derived from an EMBL/GenBank/DDBJ whole genome shotgun (WGS) entry which is preliminary data.</text>
</comment>
<gene>
    <name evidence="3" type="ORF">PPACK8108_LOCUS1003</name>
</gene>
<sequence length="545" mass="62107">MEDNCVGMSDIRVLRSRYHSTVRSFLLNRHQSVWKNLESISTSITSNQQQQHQHQHPWWTSSSSTKSDHYQLNSLDSKLKILRITFLTSLNNQPNSLKNKLPSDLRQLINRPSDKLIITILNSFTASDSADLTSKQHDLQLTVPQPSSSLQNLHPSVVNSILLASLKLGCIQLSKSIAEAWLGSLEDQTLNYLERIFAKQQQRDDDDRGLVKLRSDLDNRVDEEGSKELFHSYLLLIEIYSIKILGESEEWELALEFVNGQSNSSGGILPARRVQIIVDSINRHRESKIKYSRLLQQRQREQQARREESARRMKSLSNQSHLDCSSSSSSSLSSSSSNPKRSTVDSSLSSSSLEKQSKQKRQTDQSLGNVHPGLQPHHHTHPGRSNAVKKAGNGEAMEEDQEVENTSGRGFTRIRTELSNYLNPPPPSSSNQSRRRRTRPEKDQILLPNREIQRNGAVAEKLRDRLLKLVKTIFFRLKLSEQGGVAGQRDDPKVKSNTVRVILLIVLKNLLRGINLIVFIRFWILVYSKIYKSKKTFLLFKKIKG</sequence>
<accession>A0AAV0AGI8</accession>
<keyword evidence="2" id="KW-1133">Transmembrane helix</keyword>